<dbReference type="Proteomes" id="UP001597119">
    <property type="component" value="Unassembled WGS sequence"/>
</dbReference>
<organism evidence="1 2">
    <name type="scientific">Halorientalis brevis</name>
    <dbReference type="NCBI Taxonomy" id="1126241"/>
    <lineage>
        <taxon>Archaea</taxon>
        <taxon>Methanobacteriati</taxon>
        <taxon>Methanobacteriota</taxon>
        <taxon>Stenosarchaea group</taxon>
        <taxon>Halobacteria</taxon>
        <taxon>Halobacteriales</taxon>
        <taxon>Haloarculaceae</taxon>
        <taxon>Halorientalis</taxon>
    </lineage>
</organism>
<accession>A0ABD6CDZ9</accession>
<evidence type="ECO:0000313" key="1">
    <source>
        <dbReference type="EMBL" id="MFD1588234.1"/>
    </source>
</evidence>
<keyword evidence="2" id="KW-1185">Reference proteome</keyword>
<gene>
    <name evidence="1" type="ORF">ACFR9U_14730</name>
</gene>
<dbReference type="AlphaFoldDB" id="A0ABD6CDZ9"/>
<protein>
    <submittedName>
        <fullName evidence="1">Uncharacterized protein</fullName>
    </submittedName>
</protein>
<sequence>MGRALEPLATQEDLSIQEVYTQQWEPKTGNSARAAGTGFVGDWVVFLVLGSGFEIWVSREGKFDPHL</sequence>
<reference evidence="1 2" key="1">
    <citation type="journal article" date="2019" name="Int. J. Syst. Evol. Microbiol.">
        <title>The Global Catalogue of Microorganisms (GCM) 10K type strain sequencing project: providing services to taxonomists for standard genome sequencing and annotation.</title>
        <authorList>
            <consortium name="The Broad Institute Genomics Platform"/>
            <consortium name="The Broad Institute Genome Sequencing Center for Infectious Disease"/>
            <person name="Wu L."/>
            <person name="Ma J."/>
        </authorList>
    </citation>
    <scope>NUCLEOTIDE SEQUENCE [LARGE SCALE GENOMIC DNA]</scope>
    <source>
        <strain evidence="1 2">CGMCC 1.12125</strain>
    </source>
</reference>
<proteinExistence type="predicted"/>
<dbReference type="RefSeq" id="WP_247381576.1">
    <property type="nucleotide sequence ID" value="NZ_JALLGV010000011.1"/>
</dbReference>
<dbReference type="EMBL" id="JBHUDJ010000009">
    <property type="protein sequence ID" value="MFD1588234.1"/>
    <property type="molecule type" value="Genomic_DNA"/>
</dbReference>
<evidence type="ECO:0000313" key="2">
    <source>
        <dbReference type="Proteomes" id="UP001597119"/>
    </source>
</evidence>
<comment type="caution">
    <text evidence="1">The sequence shown here is derived from an EMBL/GenBank/DDBJ whole genome shotgun (WGS) entry which is preliminary data.</text>
</comment>
<name>A0ABD6CDZ9_9EURY</name>